<keyword evidence="2" id="KW-0472">Membrane</keyword>
<evidence type="ECO:0000256" key="1">
    <source>
        <dbReference type="SAM" id="MobiDB-lite"/>
    </source>
</evidence>
<organism evidence="3 4">
    <name type="scientific">Porphyridium purpureum</name>
    <name type="common">Red alga</name>
    <name type="synonym">Porphyridium cruentum</name>
    <dbReference type="NCBI Taxonomy" id="35688"/>
    <lineage>
        <taxon>Eukaryota</taxon>
        <taxon>Rhodophyta</taxon>
        <taxon>Bangiophyceae</taxon>
        <taxon>Porphyridiales</taxon>
        <taxon>Porphyridiaceae</taxon>
        <taxon>Porphyridium</taxon>
    </lineage>
</organism>
<protein>
    <submittedName>
        <fullName evidence="3">Uncharacterized protein</fullName>
    </submittedName>
</protein>
<dbReference type="SUPFAM" id="SSF53448">
    <property type="entry name" value="Nucleotide-diphospho-sugar transferases"/>
    <property type="match status" value="1"/>
</dbReference>
<dbReference type="AlphaFoldDB" id="A0A5J4Z944"/>
<evidence type="ECO:0000313" key="3">
    <source>
        <dbReference type="EMBL" id="KAA8499504.1"/>
    </source>
</evidence>
<comment type="caution">
    <text evidence="3">The sequence shown here is derived from an EMBL/GenBank/DDBJ whole genome shotgun (WGS) entry which is preliminary data.</text>
</comment>
<keyword evidence="2" id="KW-1133">Transmembrane helix</keyword>
<gene>
    <name evidence="3" type="ORF">FVE85_7089</name>
</gene>
<proteinExistence type="predicted"/>
<keyword evidence="2" id="KW-0812">Transmembrane</keyword>
<accession>A0A5J4Z944</accession>
<reference evidence="4" key="1">
    <citation type="journal article" date="2019" name="Nat. Commun.">
        <title>Expansion of phycobilisome linker gene families in mesophilic red algae.</title>
        <authorList>
            <person name="Lee J."/>
            <person name="Kim D."/>
            <person name="Bhattacharya D."/>
            <person name="Yoon H.S."/>
        </authorList>
    </citation>
    <scope>NUCLEOTIDE SEQUENCE [LARGE SCALE GENOMIC DNA]</scope>
    <source>
        <strain evidence="4">CCMP 1328</strain>
    </source>
</reference>
<feature type="region of interest" description="Disordered" evidence="1">
    <location>
        <begin position="93"/>
        <end position="115"/>
    </location>
</feature>
<sequence>MRGTALLRGECSRAQWFWCAASCVNKHARMKIRVTSLNKAAAPVPQEVPAAAAAFGVGQAPGLRPEHSSAEAAAGAAPEHHVANVVTLPQPSMSTPTRLRIRPSPKVRSDFSHSATSTPYDVDATDLESSDVSCFNAFATSSWKGAQSVTQWMNSAWIDVRRRVRSTHTRAKQVGYIQAYFSLLKSICLALVSSVRRVYNEHPQRVALGFIAFPFLLAVLLYALETVGILSSAPVNSRSSMTSLGLEHRIGPDFAAVSSSLSSLSSEQSGTPESPLLLQEKSLEHVHRWRDSLLRRGAAYRHTQQDSPAIEEHETVALVAACQNAEHTFHMASMSWFYAHGIAEFVIVDWSSSRAELMRSTVANEFVSLPPVQRDKLLFVRVLDEPNWSLTRAYNLAFGLVRSKRILKVDCDTILSVDFVEKNPLPSDTFVTGVLGTFRNENEEALRGVFLARTGDVLQLGGYDERLHRYGHEQDDLYSRMKGELGLSEVPIDLDTVTHILPDDKAMLLDMDPRALNDVGDTSAVSGQSKAAQSSSSRARLRARAPLLWQQLSPRVSSRFNMMALKEVEAWRSTSEASKSVYKYLLRLAPQVHEHTADDAFEQPDVSLKRHRAVDTASLHLDGLDNELVVRATRRAQAISATLNETVEASLLRHVYEIVLHDEYAVPWDVLVQLEIASIAQLDSGIRQIPTGKLVFIVLNGVIADRLAGLAFALGVALTYDRGLVVVWEGGYLPPDVDARGRVRFDDVVDAEKTNKRLEQDGLSTRIVGLDRWKCESSVDMCIQWDKAYAQFDEFWIDALDGELPVAPRRHLLLRMYSWSRQSSQFVSELLLREIQEAFRVMSWSPDIRITVAAEDELGRKTGLYFGNPATEVEDFVAALRAKRGPVLRLRNGKKRYVVAASDLRAARALHDKLYTPEADMMRPLGSEMSRVPCDSLVSSEDPTALLLSTNHLLRVACTKLQVANAIIVGSCSTIFPASGEDERLVDVPGIQATADLQRFLASPV</sequence>
<dbReference type="Proteomes" id="UP000324585">
    <property type="component" value="Unassembled WGS sequence"/>
</dbReference>
<dbReference type="PANTHER" id="PTHR40743">
    <property type="entry name" value="NUCLEOTIDE-DIPHOSPHO-SUGAR TRANSFERASE CONTAINING PROTEIN"/>
    <property type="match status" value="1"/>
</dbReference>
<feature type="transmembrane region" description="Helical" evidence="2">
    <location>
        <begin position="206"/>
        <end position="224"/>
    </location>
</feature>
<dbReference type="Gene3D" id="3.90.550.10">
    <property type="entry name" value="Spore Coat Polysaccharide Biosynthesis Protein SpsA, Chain A"/>
    <property type="match status" value="1"/>
</dbReference>
<evidence type="ECO:0000256" key="2">
    <source>
        <dbReference type="SAM" id="Phobius"/>
    </source>
</evidence>
<dbReference type="PANTHER" id="PTHR40743:SF1">
    <property type="entry name" value="POSSIBLE GLYCOSYLTRANSFERASE"/>
    <property type="match status" value="1"/>
</dbReference>
<evidence type="ECO:0000313" key="4">
    <source>
        <dbReference type="Proteomes" id="UP000324585"/>
    </source>
</evidence>
<name>A0A5J4Z944_PORPP</name>
<dbReference type="InterPro" id="IPR029044">
    <property type="entry name" value="Nucleotide-diphossugar_trans"/>
</dbReference>
<dbReference type="EMBL" id="VRMN01000001">
    <property type="protein sequence ID" value="KAA8499504.1"/>
    <property type="molecule type" value="Genomic_DNA"/>
</dbReference>
<keyword evidence="4" id="KW-1185">Reference proteome</keyword>